<dbReference type="AlphaFoldDB" id="C4JF83"/>
<name>C4JF83_UNCRE</name>
<dbReference type="RefSeq" id="XP_002542789.1">
    <property type="nucleotide sequence ID" value="XM_002542743.1"/>
</dbReference>
<feature type="compositionally biased region" description="Low complexity" evidence="1">
    <location>
        <begin position="1"/>
        <end position="21"/>
    </location>
</feature>
<dbReference type="InParanoid" id="C4JF83"/>
<organism evidence="2 3">
    <name type="scientific">Uncinocarpus reesii (strain UAMH 1704)</name>
    <dbReference type="NCBI Taxonomy" id="336963"/>
    <lineage>
        <taxon>Eukaryota</taxon>
        <taxon>Fungi</taxon>
        <taxon>Dikarya</taxon>
        <taxon>Ascomycota</taxon>
        <taxon>Pezizomycotina</taxon>
        <taxon>Eurotiomycetes</taxon>
        <taxon>Eurotiomycetidae</taxon>
        <taxon>Onygenales</taxon>
        <taxon>Onygenaceae</taxon>
        <taxon>Uncinocarpus</taxon>
    </lineage>
</organism>
<evidence type="ECO:0000313" key="2">
    <source>
        <dbReference type="EMBL" id="EEP77456.1"/>
    </source>
</evidence>
<accession>C4JF83</accession>
<sequence>MAFSATGGSSSSTPLVPSYSLPNAGEVSIEDDWTGVQNRKEKKRIQNRVAQRSYPKGQRMKARLAELQAKVAYHEQARSQLNETRSNAPENRVSDPLMCAPGLPTPRDSGSPKATERLNPRLQAPPPAFEEQPTNKNDRAPLDNPQGSQSFSQARSPLLEDRTDRASRIYDGLFLDHMHVPKQQLGRLNHQVHNPFPQEDSAKDNTTTPFATAMTGDAQSSVQNFAASSVDLMDSVSNTPSSPPMSASQASLDERFELIMECVAATGFDSFDTLVTAYYNETFGESSPLANEQRLSRNRRLPRVIADVFDAAGGWSPWERRGFHEEILKTTETMLLSESDRVRNVLNASITSLTELRDRHNTSSTEQQEMLATKRMIQNELPNRWALMMALAAENRAAWQRDRSDTALAAILLLHCAGRLPKEQLLKLLGDCLSNVP</sequence>
<dbReference type="EMBL" id="CH476615">
    <property type="protein sequence ID" value="EEP77456.1"/>
    <property type="molecule type" value="Genomic_DNA"/>
</dbReference>
<dbReference type="KEGG" id="ure:UREG_02305"/>
<gene>
    <name evidence="2" type="ORF">UREG_02305</name>
</gene>
<dbReference type="OrthoDB" id="4363578at2759"/>
<dbReference type="HOGENOM" id="CLU_030448_0_0_1"/>
<evidence type="ECO:0000313" key="3">
    <source>
        <dbReference type="Proteomes" id="UP000002058"/>
    </source>
</evidence>
<evidence type="ECO:0008006" key="4">
    <source>
        <dbReference type="Google" id="ProtNLM"/>
    </source>
</evidence>
<feature type="region of interest" description="Disordered" evidence="1">
    <location>
        <begin position="75"/>
        <end position="160"/>
    </location>
</feature>
<protein>
    <recommendedName>
        <fullName evidence="4">BZIP domain-containing protein</fullName>
    </recommendedName>
</protein>
<feature type="region of interest" description="Disordered" evidence="1">
    <location>
        <begin position="1"/>
        <end position="62"/>
    </location>
</feature>
<dbReference type="PANTHER" id="PTHR39607">
    <property type="entry name" value="XANTHOCILLIN BIOSYNTHESIS CLUSTER TRANSCRIPTION FACTOR XANC-RELATED"/>
    <property type="match status" value="1"/>
</dbReference>
<feature type="compositionally biased region" description="Polar residues" evidence="1">
    <location>
        <begin position="78"/>
        <end position="89"/>
    </location>
</feature>
<feature type="compositionally biased region" description="Polar residues" evidence="1">
    <location>
        <begin position="145"/>
        <end position="155"/>
    </location>
</feature>
<dbReference type="OMA" id="QRTYRHR"/>
<dbReference type="GeneID" id="8439118"/>
<dbReference type="eggNOG" id="ENOG502SNVG">
    <property type="taxonomic scope" value="Eukaryota"/>
</dbReference>
<keyword evidence="3" id="KW-1185">Reference proteome</keyword>
<dbReference type="CDD" id="cd14688">
    <property type="entry name" value="bZIP_YAP"/>
    <property type="match status" value="1"/>
</dbReference>
<dbReference type="PANTHER" id="PTHR39607:SF1">
    <property type="entry name" value="B-ZIP TRANSCRIPTION FACTOR (EUROFUNG)"/>
    <property type="match status" value="1"/>
</dbReference>
<reference evidence="3" key="1">
    <citation type="journal article" date="2009" name="Genome Res.">
        <title>Comparative genomic analyses of the human fungal pathogens Coccidioides and their relatives.</title>
        <authorList>
            <person name="Sharpton T.J."/>
            <person name="Stajich J.E."/>
            <person name="Rounsley S.D."/>
            <person name="Gardner M.J."/>
            <person name="Wortman J.R."/>
            <person name="Jordar V.S."/>
            <person name="Maiti R."/>
            <person name="Kodira C.D."/>
            <person name="Neafsey D.E."/>
            <person name="Zeng Q."/>
            <person name="Hung C.-Y."/>
            <person name="McMahan C."/>
            <person name="Muszewska A."/>
            <person name="Grynberg M."/>
            <person name="Mandel M.A."/>
            <person name="Kellner E.M."/>
            <person name="Barker B.M."/>
            <person name="Galgiani J.N."/>
            <person name="Orbach M.J."/>
            <person name="Kirkland T.N."/>
            <person name="Cole G.T."/>
            <person name="Henn M.R."/>
            <person name="Birren B.W."/>
            <person name="Taylor J.W."/>
        </authorList>
    </citation>
    <scope>NUCLEOTIDE SEQUENCE [LARGE SCALE GENOMIC DNA]</scope>
    <source>
        <strain evidence="3">UAMH 1704</strain>
    </source>
</reference>
<evidence type="ECO:0000256" key="1">
    <source>
        <dbReference type="SAM" id="MobiDB-lite"/>
    </source>
</evidence>
<dbReference type="Proteomes" id="UP000002058">
    <property type="component" value="Unassembled WGS sequence"/>
</dbReference>
<proteinExistence type="predicted"/>
<dbReference type="InterPro" id="IPR052635">
    <property type="entry name" value="Sec_Metab_Biosynth_Reg"/>
</dbReference>
<dbReference type="VEuPathDB" id="FungiDB:UREG_02305"/>